<feature type="domain" description="NR LBD" evidence="11">
    <location>
        <begin position="309"/>
        <end position="466"/>
    </location>
</feature>
<keyword evidence="6" id="KW-0804">Transcription</keyword>
<dbReference type="PRINTS" id="PR00047">
    <property type="entry name" value="STROIDFINGER"/>
</dbReference>
<keyword evidence="3" id="KW-0862">Zinc</keyword>
<evidence type="ECO:0000313" key="12">
    <source>
        <dbReference type="Proteomes" id="UP000695022"/>
    </source>
</evidence>
<evidence type="ECO:0000256" key="4">
    <source>
        <dbReference type="ARBA" id="ARBA00023015"/>
    </source>
</evidence>
<gene>
    <name evidence="13" type="primary">LOC106812969</name>
</gene>
<evidence type="ECO:0000259" key="10">
    <source>
        <dbReference type="PROSITE" id="PS51030"/>
    </source>
</evidence>
<feature type="region of interest" description="Disordered" evidence="9">
    <location>
        <begin position="153"/>
        <end position="193"/>
    </location>
</feature>
<keyword evidence="2" id="KW-0863">Zinc-finger</keyword>
<feature type="domain" description="Nuclear receptor" evidence="10">
    <location>
        <begin position="200"/>
        <end position="275"/>
    </location>
</feature>
<dbReference type="PROSITE" id="PS00031">
    <property type="entry name" value="NUCLEAR_REC_DBD_1"/>
    <property type="match status" value="1"/>
</dbReference>
<evidence type="ECO:0000313" key="13">
    <source>
        <dbReference type="RefSeq" id="XP_014672486.1"/>
    </source>
</evidence>
<keyword evidence="12" id="KW-1185">Reference proteome</keyword>
<accession>A0ABM1EJW5</accession>
<name>A0ABM1EJW5_PRICU</name>
<dbReference type="InterPro" id="IPR001723">
    <property type="entry name" value="Nuclear_hrmn_rcpt"/>
</dbReference>
<dbReference type="Gene3D" id="1.10.565.10">
    <property type="entry name" value="Retinoid X Receptor"/>
    <property type="match status" value="1"/>
</dbReference>
<reference evidence="13" key="1">
    <citation type="submission" date="2025-08" db="UniProtKB">
        <authorList>
            <consortium name="RefSeq"/>
        </authorList>
    </citation>
    <scope>IDENTIFICATION</scope>
</reference>
<dbReference type="SMART" id="SM00399">
    <property type="entry name" value="ZnF_C4"/>
    <property type="match status" value="1"/>
</dbReference>
<keyword evidence="8" id="KW-0539">Nucleus</keyword>
<organism evidence="12 13">
    <name type="scientific">Priapulus caudatus</name>
    <name type="common">Priapulid worm</name>
    <dbReference type="NCBI Taxonomy" id="37621"/>
    <lineage>
        <taxon>Eukaryota</taxon>
        <taxon>Metazoa</taxon>
        <taxon>Ecdysozoa</taxon>
        <taxon>Scalidophora</taxon>
        <taxon>Priapulida</taxon>
        <taxon>Priapulimorpha</taxon>
        <taxon>Priapulimorphida</taxon>
        <taxon>Priapulidae</taxon>
        <taxon>Priapulus</taxon>
    </lineage>
</organism>
<evidence type="ECO:0000259" key="11">
    <source>
        <dbReference type="PROSITE" id="PS51843"/>
    </source>
</evidence>
<proteinExistence type="predicted"/>
<dbReference type="SUPFAM" id="SSF48508">
    <property type="entry name" value="Nuclear receptor ligand-binding domain"/>
    <property type="match status" value="1"/>
</dbReference>
<evidence type="ECO:0000256" key="9">
    <source>
        <dbReference type="SAM" id="MobiDB-lite"/>
    </source>
</evidence>
<dbReference type="PROSITE" id="PS51030">
    <property type="entry name" value="NUCLEAR_REC_DBD_2"/>
    <property type="match status" value="1"/>
</dbReference>
<dbReference type="Proteomes" id="UP000695022">
    <property type="component" value="Unplaced"/>
</dbReference>
<evidence type="ECO:0000256" key="1">
    <source>
        <dbReference type="ARBA" id="ARBA00022723"/>
    </source>
</evidence>
<dbReference type="RefSeq" id="XP_014672486.1">
    <property type="nucleotide sequence ID" value="XM_014817000.1"/>
</dbReference>
<dbReference type="Pfam" id="PF00105">
    <property type="entry name" value="zf-C4"/>
    <property type="match status" value="1"/>
</dbReference>
<dbReference type="InterPro" id="IPR001628">
    <property type="entry name" value="Znf_hrmn_rcpt"/>
</dbReference>
<dbReference type="PRINTS" id="PR00398">
    <property type="entry name" value="STRDHORMONER"/>
</dbReference>
<dbReference type="PANTHER" id="PTHR48092">
    <property type="entry name" value="KNIRPS-RELATED PROTEIN-RELATED"/>
    <property type="match status" value="1"/>
</dbReference>
<dbReference type="SUPFAM" id="SSF57716">
    <property type="entry name" value="Glucocorticoid receptor-like (DNA-binding domain)"/>
    <property type="match status" value="1"/>
</dbReference>
<feature type="region of interest" description="Disordered" evidence="9">
    <location>
        <begin position="1"/>
        <end position="61"/>
    </location>
</feature>
<feature type="compositionally biased region" description="Polar residues" evidence="9">
    <location>
        <begin position="39"/>
        <end position="54"/>
    </location>
</feature>
<feature type="compositionally biased region" description="Low complexity" evidence="9">
    <location>
        <begin position="17"/>
        <end position="35"/>
    </location>
</feature>
<evidence type="ECO:0000256" key="7">
    <source>
        <dbReference type="ARBA" id="ARBA00023170"/>
    </source>
</evidence>
<evidence type="ECO:0000256" key="5">
    <source>
        <dbReference type="ARBA" id="ARBA00023125"/>
    </source>
</evidence>
<protein>
    <submittedName>
        <fullName evidence="13">Steroid hormone receptor ERR1-like</fullName>
    </submittedName>
</protein>
<evidence type="ECO:0000256" key="2">
    <source>
        <dbReference type="ARBA" id="ARBA00022771"/>
    </source>
</evidence>
<dbReference type="PROSITE" id="PS51843">
    <property type="entry name" value="NR_LBD"/>
    <property type="match status" value="1"/>
</dbReference>
<keyword evidence="4" id="KW-0805">Transcription regulation</keyword>
<dbReference type="InterPro" id="IPR035500">
    <property type="entry name" value="NHR-like_dom_sf"/>
</dbReference>
<evidence type="ECO:0000256" key="8">
    <source>
        <dbReference type="ARBA" id="ARBA00023242"/>
    </source>
</evidence>
<dbReference type="InterPro" id="IPR013088">
    <property type="entry name" value="Znf_NHR/GATA"/>
</dbReference>
<dbReference type="Gene3D" id="3.30.50.10">
    <property type="entry name" value="Erythroid Transcription Factor GATA-1, subunit A"/>
    <property type="match status" value="1"/>
</dbReference>
<dbReference type="Pfam" id="PF00104">
    <property type="entry name" value="Hormone_recep"/>
    <property type="match status" value="1"/>
</dbReference>
<keyword evidence="5" id="KW-0238">DNA-binding</keyword>
<keyword evidence="1" id="KW-0479">Metal-binding</keyword>
<dbReference type="GeneID" id="106812969"/>
<dbReference type="InterPro" id="IPR050200">
    <property type="entry name" value="Nuclear_hormone_rcpt_NR3"/>
</dbReference>
<evidence type="ECO:0000256" key="3">
    <source>
        <dbReference type="ARBA" id="ARBA00022833"/>
    </source>
</evidence>
<keyword evidence="7" id="KW-0675">Receptor</keyword>
<evidence type="ECO:0000256" key="6">
    <source>
        <dbReference type="ARBA" id="ARBA00023163"/>
    </source>
</evidence>
<dbReference type="InterPro" id="IPR000536">
    <property type="entry name" value="Nucl_hrmn_rcpt_lig-bd"/>
</dbReference>
<sequence length="466" mass="50060">MDKEDVKPPPGLFLDAPETSGSSPVSPSPSTLSPLACDSSRSVASDPAANSRSRFASGGRGCVATNRAYGVTSSSAAIKNPLTTTTCDAAARTGETCLASSRLDADPCEAYDVDSTNSATFGCGQEVGVKKSPPSGGASSCCVKNESKSPGCVASTSRDPSPPPLQPQPETAASHAKFSAMSPTSTVDNSLEGRDDLGPRRLCLVCGDVASGLHYSVASCEACKAFFKRTIQGGIEYICPSGGSCEISKQRRKACQACRYQKCLRVGMLREGVRLDRVRGGRRKYQDVKFGDGCKLPTYYNAGLPQQMAIESSGETFLRQLNAIDCNERLYANVDSNQPEGLLRTLSAMSDISDRMLSNIINWAKRVPGFKDLALTDQMLLLQAGWGELIVLKIMYLSMPYQGHIKLCEDLCMDIEVFRAINSEEMYPVMLKFLGKFGSKPLTKDECVALNALVLFNCGEYFESTS</sequence>